<dbReference type="EMBL" id="BDGG01000003">
    <property type="protein sequence ID" value="GAU96259.1"/>
    <property type="molecule type" value="Genomic_DNA"/>
</dbReference>
<feature type="signal peptide" evidence="1">
    <location>
        <begin position="1"/>
        <end position="19"/>
    </location>
</feature>
<comment type="caution">
    <text evidence="2">The sequence shown here is derived from an EMBL/GenBank/DDBJ whole genome shotgun (WGS) entry which is preliminary data.</text>
</comment>
<evidence type="ECO:0000313" key="3">
    <source>
        <dbReference type="Proteomes" id="UP000186922"/>
    </source>
</evidence>
<evidence type="ECO:0000256" key="1">
    <source>
        <dbReference type="SAM" id="SignalP"/>
    </source>
</evidence>
<gene>
    <name evidence="2" type="primary">RvY_07729-1</name>
    <name evidence="2" type="synonym">RvY_07729.1</name>
    <name evidence="2" type="ORF">RvY_07729</name>
</gene>
<organism evidence="2 3">
    <name type="scientific">Ramazzottius varieornatus</name>
    <name type="common">Water bear</name>
    <name type="synonym">Tardigrade</name>
    <dbReference type="NCBI Taxonomy" id="947166"/>
    <lineage>
        <taxon>Eukaryota</taxon>
        <taxon>Metazoa</taxon>
        <taxon>Ecdysozoa</taxon>
        <taxon>Tardigrada</taxon>
        <taxon>Eutardigrada</taxon>
        <taxon>Parachela</taxon>
        <taxon>Hypsibioidea</taxon>
        <taxon>Ramazzottiidae</taxon>
        <taxon>Ramazzottius</taxon>
    </lineage>
</organism>
<accession>A0A1D1V3B5</accession>
<evidence type="ECO:0008006" key="4">
    <source>
        <dbReference type="Google" id="ProtNLM"/>
    </source>
</evidence>
<dbReference type="AlphaFoldDB" id="A0A1D1V3B5"/>
<keyword evidence="1" id="KW-0732">Signal</keyword>
<keyword evidence="3" id="KW-1185">Reference proteome</keyword>
<dbReference type="Proteomes" id="UP000186922">
    <property type="component" value="Unassembled WGS sequence"/>
</dbReference>
<protein>
    <recommendedName>
        <fullName evidence="4">Secreted protein</fullName>
    </recommendedName>
</protein>
<name>A0A1D1V3B5_RAMVA</name>
<feature type="chain" id="PRO_5008897990" description="Secreted protein" evidence="1">
    <location>
        <begin position="20"/>
        <end position="181"/>
    </location>
</feature>
<proteinExistence type="predicted"/>
<sequence length="181" mass="20847">MRRTALLLVWLRRVRWILSCELPVIGVPQSAIANWIETISHGDRRHYSTKIYTSKLLVSSMNFTEHTRCQLKLTNGICLLELPSSSVLMWAVRRQTSRQNRVHYLQHSKWVSRPPNLPIVEIGDTLNQQTMLGQNDPYLHSDALTTNLAEEHKRKEVLGSTLSPLQHLPRPIDADSEILRP</sequence>
<evidence type="ECO:0000313" key="2">
    <source>
        <dbReference type="EMBL" id="GAU96259.1"/>
    </source>
</evidence>
<reference evidence="2 3" key="1">
    <citation type="journal article" date="2016" name="Nat. Commun.">
        <title>Extremotolerant tardigrade genome and improved radiotolerance of human cultured cells by tardigrade-unique protein.</title>
        <authorList>
            <person name="Hashimoto T."/>
            <person name="Horikawa D.D."/>
            <person name="Saito Y."/>
            <person name="Kuwahara H."/>
            <person name="Kozuka-Hata H."/>
            <person name="Shin-I T."/>
            <person name="Minakuchi Y."/>
            <person name="Ohishi K."/>
            <person name="Motoyama A."/>
            <person name="Aizu T."/>
            <person name="Enomoto A."/>
            <person name="Kondo K."/>
            <person name="Tanaka S."/>
            <person name="Hara Y."/>
            <person name="Koshikawa S."/>
            <person name="Sagara H."/>
            <person name="Miura T."/>
            <person name="Yokobori S."/>
            <person name="Miyagawa K."/>
            <person name="Suzuki Y."/>
            <person name="Kubo T."/>
            <person name="Oyama M."/>
            <person name="Kohara Y."/>
            <person name="Fujiyama A."/>
            <person name="Arakawa K."/>
            <person name="Katayama T."/>
            <person name="Toyoda A."/>
            <person name="Kunieda T."/>
        </authorList>
    </citation>
    <scope>NUCLEOTIDE SEQUENCE [LARGE SCALE GENOMIC DNA]</scope>
    <source>
        <strain evidence="2 3">YOKOZUNA-1</strain>
    </source>
</reference>